<dbReference type="PANTHER" id="PTHR30055">
    <property type="entry name" value="HTH-TYPE TRANSCRIPTIONAL REGULATOR RUTR"/>
    <property type="match status" value="1"/>
</dbReference>
<evidence type="ECO:0000259" key="3">
    <source>
        <dbReference type="PROSITE" id="PS50977"/>
    </source>
</evidence>
<dbReference type="InterPro" id="IPR050109">
    <property type="entry name" value="HTH-type_TetR-like_transc_reg"/>
</dbReference>
<accession>A0A7T8BC87</accession>
<dbReference type="Gene3D" id="1.10.357.10">
    <property type="entry name" value="Tetracycline Repressor, domain 2"/>
    <property type="match status" value="1"/>
</dbReference>
<evidence type="ECO:0000256" key="2">
    <source>
        <dbReference type="PROSITE-ProRule" id="PRU00335"/>
    </source>
</evidence>
<keyword evidence="1 2" id="KW-0238">DNA-binding</keyword>
<dbReference type="EMBL" id="CP067089">
    <property type="protein sequence ID" value="QQO09978.1"/>
    <property type="molecule type" value="Genomic_DNA"/>
</dbReference>
<dbReference type="GO" id="GO:0003700">
    <property type="term" value="F:DNA-binding transcription factor activity"/>
    <property type="evidence" value="ECO:0007669"/>
    <property type="project" value="TreeGrafter"/>
</dbReference>
<dbReference type="InterPro" id="IPR001647">
    <property type="entry name" value="HTH_TetR"/>
</dbReference>
<protein>
    <submittedName>
        <fullName evidence="4">TetR/AcrR family transcriptional regulator</fullName>
    </submittedName>
</protein>
<dbReference type="InterPro" id="IPR009057">
    <property type="entry name" value="Homeodomain-like_sf"/>
</dbReference>
<sequence>MKEPNTELAGEIRRKTLNLLINKEPEEISMREIARECGVSATTLYYYYTDREALFEEVKRDCLAAMDRYIAKKLRPVSDPARGVRKMLEAFRDWCLAYPRIALLVMDRFKANRDAGKEELKFYYRSTQLGKEILDRAVAAGLSKSTDTLLDTSLCIAAIWGAVQSVLLNRTIPEYWDKGKQFTDRMIDLCCGAVLTGGGKK</sequence>
<evidence type="ECO:0000313" key="4">
    <source>
        <dbReference type="EMBL" id="QQO09978.1"/>
    </source>
</evidence>
<dbReference type="AlphaFoldDB" id="A0A7T8BC87"/>
<name>A0A7T8BC87_9SPIR</name>
<dbReference type="Proteomes" id="UP000595917">
    <property type="component" value="Chromosome"/>
</dbReference>
<dbReference type="GO" id="GO:0000976">
    <property type="term" value="F:transcription cis-regulatory region binding"/>
    <property type="evidence" value="ECO:0007669"/>
    <property type="project" value="TreeGrafter"/>
</dbReference>
<feature type="domain" description="HTH tetR-type" evidence="3">
    <location>
        <begin position="6"/>
        <end position="66"/>
    </location>
</feature>
<dbReference type="Pfam" id="PF00440">
    <property type="entry name" value="TetR_N"/>
    <property type="match status" value="1"/>
</dbReference>
<keyword evidence="5" id="KW-1185">Reference proteome</keyword>
<evidence type="ECO:0000313" key="5">
    <source>
        <dbReference type="Proteomes" id="UP000595917"/>
    </source>
</evidence>
<reference evidence="4" key="1">
    <citation type="submission" date="2021-01" db="EMBL/GenBank/DDBJ databases">
        <title>Description of Breznakiella homolactica.</title>
        <authorList>
            <person name="Song Y."/>
            <person name="Brune A."/>
        </authorList>
    </citation>
    <scope>NUCLEOTIDE SEQUENCE</scope>
    <source>
        <strain evidence="4">RmG30</strain>
    </source>
</reference>
<feature type="DNA-binding region" description="H-T-H motif" evidence="2">
    <location>
        <begin position="29"/>
        <end position="48"/>
    </location>
</feature>
<dbReference type="PROSITE" id="PS50977">
    <property type="entry name" value="HTH_TETR_2"/>
    <property type="match status" value="1"/>
</dbReference>
<dbReference type="SUPFAM" id="SSF46689">
    <property type="entry name" value="Homeodomain-like"/>
    <property type="match status" value="1"/>
</dbReference>
<dbReference type="PANTHER" id="PTHR30055:SF146">
    <property type="entry name" value="HTH-TYPE TRANSCRIPTIONAL DUAL REGULATOR CECR"/>
    <property type="match status" value="1"/>
</dbReference>
<gene>
    <name evidence="4" type="ORF">JFL75_03430</name>
</gene>
<proteinExistence type="predicted"/>
<organism evidence="4 5">
    <name type="scientific">Breznakiella homolactica</name>
    <dbReference type="NCBI Taxonomy" id="2798577"/>
    <lineage>
        <taxon>Bacteria</taxon>
        <taxon>Pseudomonadati</taxon>
        <taxon>Spirochaetota</taxon>
        <taxon>Spirochaetia</taxon>
        <taxon>Spirochaetales</taxon>
        <taxon>Breznakiellaceae</taxon>
        <taxon>Breznakiella</taxon>
    </lineage>
</organism>
<dbReference type="KEGG" id="bhc:JFL75_03430"/>
<evidence type="ECO:0000256" key="1">
    <source>
        <dbReference type="ARBA" id="ARBA00023125"/>
    </source>
</evidence>